<dbReference type="InterPro" id="IPR008565">
    <property type="entry name" value="TtsA-like_GH18_dom"/>
</dbReference>
<reference evidence="4" key="1">
    <citation type="submission" date="2017-06" db="EMBL/GenBank/DDBJ databases">
        <authorList>
            <person name="Varghese N."/>
            <person name="Submissions S."/>
        </authorList>
    </citation>
    <scope>NUCLEOTIDE SEQUENCE [LARGE SCALE GENOMIC DNA]</scope>
    <source>
        <strain evidence="4">DSM 11116</strain>
    </source>
</reference>
<name>A0A212T7Z1_9BACT</name>
<sequence>MFHQHPKLTKMANFETAYHKTAAVEGGYADNPKDRGGETWKGVARNFNPQWLGWALVDYHRKAPGFPGTLATDAKLQEHVLRFYKLGYWDANRLGELNDQDIANELYDTAVNCGVGVASRFLQRALNLTNRNGVDYPDLVVDGKIGPITIARMNNHRRPKLILKILNTMQGGKYIDIAEGRHDQEEFINSWFSRVSLAA</sequence>
<dbReference type="AlphaFoldDB" id="A0A212T7Z1"/>
<dbReference type="OrthoDB" id="672438at2"/>
<protein>
    <submittedName>
        <fullName evidence="3">Predicted Peptidoglycan domain-containing protein</fullName>
    </submittedName>
</protein>
<evidence type="ECO:0000313" key="3">
    <source>
        <dbReference type="EMBL" id="SNC62173.1"/>
    </source>
</evidence>
<dbReference type="Gene3D" id="1.20.141.10">
    <property type="entry name" value="Chitosanase, subunit A, domain 1"/>
    <property type="match status" value="1"/>
</dbReference>
<dbReference type="InterPro" id="IPR023346">
    <property type="entry name" value="Lysozyme-like_dom_sf"/>
</dbReference>
<dbReference type="SUPFAM" id="SSF53955">
    <property type="entry name" value="Lysozyme-like"/>
    <property type="match status" value="1"/>
</dbReference>
<feature type="domain" description="TtsA-like Glycoside hydrolase family 108" evidence="1">
    <location>
        <begin position="20"/>
        <end position="114"/>
    </location>
</feature>
<dbReference type="EMBL" id="FYEW01000001">
    <property type="protein sequence ID" value="SNC62173.1"/>
    <property type="molecule type" value="Genomic_DNA"/>
</dbReference>
<dbReference type="InterPro" id="IPR018537">
    <property type="entry name" value="Peptidoglycan-bd_3"/>
</dbReference>
<dbReference type="Pfam" id="PF05838">
    <property type="entry name" value="Glyco_hydro_108"/>
    <property type="match status" value="1"/>
</dbReference>
<dbReference type="Pfam" id="PF09374">
    <property type="entry name" value="PG_binding_3"/>
    <property type="match status" value="1"/>
</dbReference>
<gene>
    <name evidence="3" type="ORF">SAMN06265337_0617</name>
</gene>
<feature type="domain" description="Peptidoglycan binding" evidence="2">
    <location>
        <begin position="118"/>
        <end position="194"/>
    </location>
</feature>
<evidence type="ECO:0000313" key="4">
    <source>
        <dbReference type="Proteomes" id="UP000198131"/>
    </source>
</evidence>
<organism evidence="3 4">
    <name type="scientific">Hymenobacter gelipurpurascens</name>
    <dbReference type="NCBI Taxonomy" id="89968"/>
    <lineage>
        <taxon>Bacteria</taxon>
        <taxon>Pseudomonadati</taxon>
        <taxon>Bacteroidota</taxon>
        <taxon>Cytophagia</taxon>
        <taxon>Cytophagales</taxon>
        <taxon>Hymenobacteraceae</taxon>
        <taxon>Hymenobacter</taxon>
    </lineage>
</organism>
<dbReference type="Proteomes" id="UP000198131">
    <property type="component" value="Unassembled WGS sequence"/>
</dbReference>
<proteinExistence type="predicted"/>
<evidence type="ECO:0000259" key="2">
    <source>
        <dbReference type="Pfam" id="PF09374"/>
    </source>
</evidence>
<evidence type="ECO:0000259" key="1">
    <source>
        <dbReference type="Pfam" id="PF05838"/>
    </source>
</evidence>
<keyword evidence="4" id="KW-1185">Reference proteome</keyword>
<accession>A0A212T7Z1</accession>